<dbReference type="AlphaFoldDB" id="A0AA38CKY8"/>
<proteinExistence type="predicted"/>
<dbReference type="Gene3D" id="1.10.600.10">
    <property type="entry name" value="Farnesyl Diphosphate Synthase"/>
    <property type="match status" value="1"/>
</dbReference>
<evidence type="ECO:0000256" key="1">
    <source>
        <dbReference type="ARBA" id="ARBA00023239"/>
    </source>
</evidence>
<protein>
    <recommendedName>
        <fullName evidence="2">Terpene synthase metal-binding domain-containing protein</fullName>
    </recommendedName>
</protein>
<evidence type="ECO:0000259" key="2">
    <source>
        <dbReference type="Pfam" id="PF03936"/>
    </source>
</evidence>
<feature type="non-terminal residue" evidence="3">
    <location>
        <position position="1"/>
    </location>
</feature>
<reference evidence="3 4" key="1">
    <citation type="journal article" date="2021" name="Nat. Plants">
        <title>The Taxus genome provides insights into paclitaxel biosynthesis.</title>
        <authorList>
            <person name="Xiong X."/>
            <person name="Gou J."/>
            <person name="Liao Q."/>
            <person name="Li Y."/>
            <person name="Zhou Q."/>
            <person name="Bi G."/>
            <person name="Li C."/>
            <person name="Du R."/>
            <person name="Wang X."/>
            <person name="Sun T."/>
            <person name="Guo L."/>
            <person name="Liang H."/>
            <person name="Lu P."/>
            <person name="Wu Y."/>
            <person name="Zhang Z."/>
            <person name="Ro D.K."/>
            <person name="Shang Y."/>
            <person name="Huang S."/>
            <person name="Yan J."/>
        </authorList>
    </citation>
    <scope>NUCLEOTIDE SEQUENCE [LARGE SCALE GENOMIC DNA]</scope>
    <source>
        <strain evidence="3">Ta-2019</strain>
    </source>
</reference>
<accession>A0AA38CKY8</accession>
<dbReference type="Pfam" id="PF03936">
    <property type="entry name" value="Terpene_synth_C"/>
    <property type="match status" value="1"/>
</dbReference>
<dbReference type="OMA" id="WGAYINA"/>
<comment type="caution">
    <text evidence="3">The sequence shown here is derived from an EMBL/GenBank/DDBJ whole genome shotgun (WGS) entry which is preliminary data.</text>
</comment>
<feature type="domain" description="Terpene synthase metal-binding" evidence="2">
    <location>
        <begin position="1"/>
        <end position="107"/>
    </location>
</feature>
<gene>
    <name evidence="3" type="ORF">KI387_012391</name>
</gene>
<name>A0AA38CKY8_TAXCH</name>
<dbReference type="GO" id="GO:0010333">
    <property type="term" value="F:terpene synthase activity"/>
    <property type="evidence" value="ECO:0007669"/>
    <property type="project" value="InterPro"/>
</dbReference>
<evidence type="ECO:0000313" key="3">
    <source>
        <dbReference type="EMBL" id="KAH9300808.1"/>
    </source>
</evidence>
<dbReference type="Proteomes" id="UP000824469">
    <property type="component" value="Unassembled WGS sequence"/>
</dbReference>
<evidence type="ECO:0000313" key="4">
    <source>
        <dbReference type="Proteomes" id="UP000824469"/>
    </source>
</evidence>
<dbReference type="GO" id="GO:0000287">
    <property type="term" value="F:magnesium ion binding"/>
    <property type="evidence" value="ECO:0007669"/>
    <property type="project" value="InterPro"/>
</dbReference>
<dbReference type="InterPro" id="IPR008949">
    <property type="entry name" value="Isoprenoid_synthase_dom_sf"/>
</dbReference>
<keyword evidence="1" id="KW-0456">Lyase</keyword>
<sequence length="108" mass="12159">WGAYINAMMQEAEWIVVGYIPPLKEYLENGKVSSASCIITLQAILTLDALLPENILREIDYPSRFDELAGLVLRLRGDARTFKAEADCVEEASCITSYMKDHPGYNEE</sequence>
<organism evidence="3 4">
    <name type="scientific">Taxus chinensis</name>
    <name type="common">Chinese yew</name>
    <name type="synonym">Taxus wallichiana var. chinensis</name>
    <dbReference type="NCBI Taxonomy" id="29808"/>
    <lineage>
        <taxon>Eukaryota</taxon>
        <taxon>Viridiplantae</taxon>
        <taxon>Streptophyta</taxon>
        <taxon>Embryophyta</taxon>
        <taxon>Tracheophyta</taxon>
        <taxon>Spermatophyta</taxon>
        <taxon>Pinopsida</taxon>
        <taxon>Pinidae</taxon>
        <taxon>Conifers II</taxon>
        <taxon>Cupressales</taxon>
        <taxon>Taxaceae</taxon>
        <taxon>Taxus</taxon>
    </lineage>
</organism>
<feature type="non-terminal residue" evidence="3">
    <location>
        <position position="108"/>
    </location>
</feature>
<dbReference type="InterPro" id="IPR005630">
    <property type="entry name" value="Terpene_synthase_metal-bd"/>
</dbReference>
<keyword evidence="4" id="KW-1185">Reference proteome</keyword>
<dbReference type="SUPFAM" id="SSF48576">
    <property type="entry name" value="Terpenoid synthases"/>
    <property type="match status" value="1"/>
</dbReference>
<dbReference type="EMBL" id="JAHRHJ020000009">
    <property type="protein sequence ID" value="KAH9300808.1"/>
    <property type="molecule type" value="Genomic_DNA"/>
</dbReference>